<feature type="compositionally biased region" description="Low complexity" evidence="8">
    <location>
        <begin position="244"/>
        <end position="256"/>
    </location>
</feature>
<dbReference type="Pfam" id="PF22683">
    <property type="entry name" value="Nab2-like_zf-CCCH"/>
    <property type="match status" value="1"/>
</dbReference>
<keyword evidence="11" id="KW-1185">Reference proteome</keyword>
<dbReference type="FunFam" id="1.10.340.40:FF:000001">
    <property type="entry name" value="Nuclear polyadenylated RNA-binding protein nab2"/>
    <property type="match status" value="1"/>
</dbReference>
<dbReference type="OrthoDB" id="438553at2759"/>
<evidence type="ECO:0000256" key="3">
    <source>
        <dbReference type="ARBA" id="ARBA00022723"/>
    </source>
</evidence>
<dbReference type="PANTHER" id="PTHR14738:SF29">
    <property type="entry name" value="ZINC FINGER CCCH DOMAIN-CONTAINING PROTEIN 14"/>
    <property type="match status" value="1"/>
</dbReference>
<dbReference type="GeneID" id="63776187"/>
<dbReference type="Proteomes" id="UP000193689">
    <property type="component" value="Unassembled WGS sequence"/>
</dbReference>
<dbReference type="GO" id="GO:0008270">
    <property type="term" value="F:zinc ion binding"/>
    <property type="evidence" value="ECO:0007669"/>
    <property type="project" value="UniProtKB-KW"/>
</dbReference>
<keyword evidence="7" id="KW-0539">Nucleus</keyword>
<dbReference type="Gene3D" id="1.10.340.40">
    <property type="entry name" value="Nuclear abundant poly(A) RNA-bind protein 2, N-terminal domain"/>
    <property type="match status" value="1"/>
</dbReference>
<proteinExistence type="inferred from homology"/>
<dbReference type="InParanoid" id="A0A1Y2E435"/>
<evidence type="ECO:0000259" key="9">
    <source>
        <dbReference type="Pfam" id="PF22683"/>
    </source>
</evidence>
<comment type="similarity">
    <text evidence="2">Belongs to the ZC3H14 family.</text>
</comment>
<reference evidence="10 11" key="1">
    <citation type="submission" date="2016-07" db="EMBL/GenBank/DDBJ databases">
        <title>Pervasive Adenine N6-methylation of Active Genes in Fungi.</title>
        <authorList>
            <consortium name="DOE Joint Genome Institute"/>
            <person name="Mondo S.J."/>
            <person name="Dannebaum R.O."/>
            <person name="Kuo R.C."/>
            <person name="Labutti K."/>
            <person name="Haridas S."/>
            <person name="Kuo A."/>
            <person name="Salamov A."/>
            <person name="Ahrendt S.R."/>
            <person name="Lipzen A."/>
            <person name="Sullivan W."/>
            <person name="Andreopoulos W.B."/>
            <person name="Clum A."/>
            <person name="Lindquist E."/>
            <person name="Daum C."/>
            <person name="Ramamoorthy G.K."/>
            <person name="Gryganskyi A."/>
            <person name="Culley D."/>
            <person name="Magnuson J.K."/>
            <person name="James T.Y."/>
            <person name="O'Malley M.A."/>
            <person name="Stajich J.E."/>
            <person name="Spatafora J.W."/>
            <person name="Visel A."/>
            <person name="Grigoriev I.V."/>
        </authorList>
    </citation>
    <scope>NUCLEOTIDE SEQUENCE [LARGE SCALE GENOMIC DNA]</scope>
    <source>
        <strain evidence="10 11">CBS 129021</strain>
    </source>
</reference>
<dbReference type="GO" id="GO:0043488">
    <property type="term" value="P:regulation of mRNA stability"/>
    <property type="evidence" value="ECO:0007669"/>
    <property type="project" value="InterPro"/>
</dbReference>
<dbReference type="AlphaFoldDB" id="A0A1Y2E435"/>
<feature type="region of interest" description="Disordered" evidence="8">
    <location>
        <begin position="118"/>
        <end position="139"/>
    </location>
</feature>
<comment type="caution">
    <text evidence="10">The sequence shown here is derived from an EMBL/GenBank/DDBJ whole genome shotgun (WGS) entry which is preliminary data.</text>
</comment>
<dbReference type="GO" id="GO:0008143">
    <property type="term" value="F:poly(A) binding"/>
    <property type="evidence" value="ECO:0007669"/>
    <property type="project" value="InterPro"/>
</dbReference>
<dbReference type="STRING" id="1141098.A0A1Y2E435"/>
<dbReference type="Pfam" id="PF14608">
    <property type="entry name" value="zf-CCCH_2"/>
    <property type="match status" value="4"/>
</dbReference>
<dbReference type="GO" id="GO:0005737">
    <property type="term" value="C:cytoplasm"/>
    <property type="evidence" value="ECO:0007669"/>
    <property type="project" value="TreeGrafter"/>
</dbReference>
<evidence type="ECO:0000256" key="7">
    <source>
        <dbReference type="ARBA" id="ARBA00023242"/>
    </source>
</evidence>
<evidence type="ECO:0000256" key="4">
    <source>
        <dbReference type="ARBA" id="ARBA00022737"/>
    </source>
</evidence>
<name>A0A1Y2E435_9PEZI</name>
<gene>
    <name evidence="10" type="ORF">BCR38DRAFT_429597</name>
</gene>
<dbReference type="FunFam" id="4.10.1000.30:FF:000002">
    <property type="entry name" value="Nuclear polyadenylated RNA-binding protein Nab2"/>
    <property type="match status" value="1"/>
</dbReference>
<feature type="domain" description="Nab2-like CCCH zinc finger" evidence="9">
    <location>
        <begin position="427"/>
        <end position="446"/>
    </location>
</feature>
<keyword evidence="5" id="KW-0863">Zinc-finger</keyword>
<feature type="region of interest" description="Disordered" evidence="8">
    <location>
        <begin position="166"/>
        <end position="189"/>
    </location>
</feature>
<dbReference type="InterPro" id="IPR040366">
    <property type="entry name" value="Nab2/ZC3H14"/>
</dbReference>
<dbReference type="InterPro" id="IPR043094">
    <property type="entry name" value="Nab2/ZC3H14_N_sf"/>
</dbReference>
<evidence type="ECO:0000313" key="11">
    <source>
        <dbReference type="Proteomes" id="UP000193689"/>
    </source>
</evidence>
<sequence>MSIESNTPLAEALGSVIKPKLIENGWATEDNDQPMAEYIVMMLVNGKTQDEIATELAGEILGLGSDDPTVRDFARWTFEQIQALNAQQNGGAFAQGPQDAVTTMDQDMDMSTGIDATEFNAPTGPKSMRNGDARGGARGKRMLNNLNRAMDRTHENVLHRVRGNERIAAHNRTPPTGPRGAGGRNSRATNNRASTIAHGMAQQMPGMPGAMNGMNDMNWMMPPGAQGGDIFALLQQQNQMMAALSQQLAASQSPNSHGNNGRGRGKSLFERTQRGNFRGRSGYHGNGQHAQPNESADANGATAEGGDIDMSQSRVDSNPATTVCKYNLKCTNKDCKFAHQSPAAPPGITVDVTDVCTYGAACKNFKCVGNHPSPATRRAHQSEQECKFFPNCTNPKCPFKHPDMPICRNGADCKVEGCNFTHIQTVCRFNPCTNRYCHFKHEDGQRGTFQDKVWTPASGTGAKDHVSERKFVDQNETEELVMPGGSAEMDGVA</sequence>
<dbReference type="FunFam" id="4.10.1000.40:FF:000002">
    <property type="entry name" value="Nuclear polyadenylated RNA-binding protein Nab2"/>
    <property type="match status" value="1"/>
</dbReference>
<evidence type="ECO:0000256" key="5">
    <source>
        <dbReference type="ARBA" id="ARBA00022771"/>
    </source>
</evidence>
<dbReference type="RefSeq" id="XP_040717171.1">
    <property type="nucleotide sequence ID" value="XM_040859975.1"/>
</dbReference>
<keyword evidence="3" id="KW-0479">Metal-binding</keyword>
<evidence type="ECO:0000256" key="2">
    <source>
        <dbReference type="ARBA" id="ARBA00008423"/>
    </source>
</evidence>
<evidence type="ECO:0000256" key="1">
    <source>
        <dbReference type="ARBA" id="ARBA00004123"/>
    </source>
</evidence>
<keyword evidence="4" id="KW-0677">Repeat</keyword>
<dbReference type="GO" id="GO:0005634">
    <property type="term" value="C:nucleus"/>
    <property type="evidence" value="ECO:0007669"/>
    <property type="project" value="UniProtKB-SubCell"/>
</dbReference>
<dbReference type="PANTHER" id="PTHR14738">
    <property type="entry name" value="ZINC FINGER CCCH DOMAIN-CONTAINING PROTEIN 14"/>
    <property type="match status" value="1"/>
</dbReference>
<evidence type="ECO:0000256" key="6">
    <source>
        <dbReference type="ARBA" id="ARBA00022833"/>
    </source>
</evidence>
<dbReference type="Gene3D" id="4.10.1000.40">
    <property type="match status" value="1"/>
</dbReference>
<organism evidence="10 11">
    <name type="scientific">Pseudomassariella vexata</name>
    <dbReference type="NCBI Taxonomy" id="1141098"/>
    <lineage>
        <taxon>Eukaryota</taxon>
        <taxon>Fungi</taxon>
        <taxon>Dikarya</taxon>
        <taxon>Ascomycota</taxon>
        <taxon>Pezizomycotina</taxon>
        <taxon>Sordariomycetes</taxon>
        <taxon>Xylariomycetidae</taxon>
        <taxon>Amphisphaeriales</taxon>
        <taxon>Pseudomassariaceae</taxon>
        <taxon>Pseudomassariella</taxon>
    </lineage>
</organism>
<feature type="region of interest" description="Disordered" evidence="8">
    <location>
        <begin position="244"/>
        <end position="314"/>
    </location>
</feature>
<dbReference type="Gene3D" id="4.10.1000.30">
    <property type="match status" value="1"/>
</dbReference>
<dbReference type="EMBL" id="MCFJ01000005">
    <property type="protein sequence ID" value="ORY66207.1"/>
    <property type="molecule type" value="Genomic_DNA"/>
</dbReference>
<dbReference type="InterPro" id="IPR055046">
    <property type="entry name" value="Nab2-like_Znf-CCCH"/>
</dbReference>
<accession>A0A1Y2E435</accession>
<evidence type="ECO:0000313" key="10">
    <source>
        <dbReference type="EMBL" id="ORY66207.1"/>
    </source>
</evidence>
<keyword evidence="6" id="KW-0862">Zinc</keyword>
<evidence type="ECO:0000256" key="8">
    <source>
        <dbReference type="SAM" id="MobiDB-lite"/>
    </source>
</evidence>
<comment type="subcellular location">
    <subcellularLocation>
        <location evidence="1">Nucleus</location>
    </subcellularLocation>
</comment>
<protein>
    <recommendedName>
        <fullName evidence="9">Nab2-like CCCH zinc finger domain-containing protein</fullName>
    </recommendedName>
</protein>